<dbReference type="Proteomes" id="UP001175226">
    <property type="component" value="Unassembled WGS sequence"/>
</dbReference>
<keyword evidence="3" id="KW-1185">Reference proteome</keyword>
<name>A0AA39JG20_9AGAR</name>
<evidence type="ECO:0000313" key="3">
    <source>
        <dbReference type="Proteomes" id="UP001175226"/>
    </source>
</evidence>
<accession>A0AA39JG20</accession>
<comment type="caution">
    <text evidence="2">The sequence shown here is derived from an EMBL/GenBank/DDBJ whole genome shotgun (WGS) entry which is preliminary data.</text>
</comment>
<protein>
    <recommendedName>
        <fullName evidence="4">Secreted protein</fullName>
    </recommendedName>
</protein>
<organism evidence="2 3">
    <name type="scientific">Armillaria borealis</name>
    <dbReference type="NCBI Taxonomy" id="47425"/>
    <lineage>
        <taxon>Eukaryota</taxon>
        <taxon>Fungi</taxon>
        <taxon>Dikarya</taxon>
        <taxon>Basidiomycota</taxon>
        <taxon>Agaricomycotina</taxon>
        <taxon>Agaricomycetes</taxon>
        <taxon>Agaricomycetidae</taxon>
        <taxon>Agaricales</taxon>
        <taxon>Marasmiineae</taxon>
        <taxon>Physalacriaceae</taxon>
        <taxon>Armillaria</taxon>
    </lineage>
</organism>
<feature type="chain" id="PRO_5041461022" description="Secreted protein" evidence="1">
    <location>
        <begin position="24"/>
        <end position="187"/>
    </location>
</feature>
<evidence type="ECO:0008006" key="4">
    <source>
        <dbReference type="Google" id="ProtNLM"/>
    </source>
</evidence>
<dbReference type="EMBL" id="JAUEPT010000030">
    <property type="protein sequence ID" value="KAK0441285.1"/>
    <property type="molecule type" value="Genomic_DNA"/>
</dbReference>
<sequence length="187" mass="20933">MDTALSWLVYLLLTAPFLIWLVGDDPLDRLGCVIIEHRIKREEYLWDIPSSPLPLNLTVTPSSSLQNTHTMCRRRQVRNVYLRCGHAENLPEENDSLFASISRFHANSPTANSAHSTPRAAGRPLAIKPVGNIADIPSNILPTSTGIALPATRLCSTAAKETFNPPPLRRENYLFRFLESFITIELD</sequence>
<proteinExistence type="predicted"/>
<gene>
    <name evidence="2" type="ORF">EV421DRAFT_1904751</name>
</gene>
<feature type="signal peptide" evidence="1">
    <location>
        <begin position="1"/>
        <end position="23"/>
    </location>
</feature>
<evidence type="ECO:0000313" key="2">
    <source>
        <dbReference type="EMBL" id="KAK0441285.1"/>
    </source>
</evidence>
<reference evidence="2" key="1">
    <citation type="submission" date="2023-06" db="EMBL/GenBank/DDBJ databases">
        <authorList>
            <consortium name="Lawrence Berkeley National Laboratory"/>
            <person name="Ahrendt S."/>
            <person name="Sahu N."/>
            <person name="Indic B."/>
            <person name="Wong-Bajracharya J."/>
            <person name="Merenyi Z."/>
            <person name="Ke H.-M."/>
            <person name="Monk M."/>
            <person name="Kocsube S."/>
            <person name="Drula E."/>
            <person name="Lipzen A."/>
            <person name="Balint B."/>
            <person name="Henrissat B."/>
            <person name="Andreopoulos B."/>
            <person name="Martin F.M."/>
            <person name="Harder C.B."/>
            <person name="Rigling D."/>
            <person name="Ford K.L."/>
            <person name="Foster G.D."/>
            <person name="Pangilinan J."/>
            <person name="Papanicolaou A."/>
            <person name="Barry K."/>
            <person name="LaButti K."/>
            <person name="Viragh M."/>
            <person name="Koriabine M."/>
            <person name="Yan M."/>
            <person name="Riley R."/>
            <person name="Champramary S."/>
            <person name="Plett K.L."/>
            <person name="Tsai I.J."/>
            <person name="Slot J."/>
            <person name="Sipos G."/>
            <person name="Plett J."/>
            <person name="Nagy L.G."/>
            <person name="Grigoriev I.V."/>
        </authorList>
    </citation>
    <scope>NUCLEOTIDE SEQUENCE</scope>
    <source>
        <strain evidence="2">FPL87.14</strain>
    </source>
</reference>
<evidence type="ECO:0000256" key="1">
    <source>
        <dbReference type="SAM" id="SignalP"/>
    </source>
</evidence>
<dbReference type="AlphaFoldDB" id="A0AA39JG20"/>
<keyword evidence="1" id="KW-0732">Signal</keyword>